<dbReference type="RefSeq" id="WP_070393146.1">
    <property type="nucleotide sequence ID" value="NZ_CP017599.1"/>
</dbReference>
<evidence type="ECO:0000259" key="4">
    <source>
        <dbReference type="Pfam" id="PF14159"/>
    </source>
</evidence>
<reference evidence="6" key="1">
    <citation type="submission" date="2016-10" db="EMBL/GenBank/DDBJ databases">
        <title>Comparative genomics uncovers the prolific and rare metabolic potential of the cyanobacterial genus Moorea.</title>
        <authorList>
            <person name="Leao T."/>
            <person name="Castelao G."/>
            <person name="Korobeynikov A."/>
            <person name="Monroe E.A."/>
            <person name="Podell S."/>
            <person name="Glukhov E."/>
            <person name="Allen E."/>
            <person name="Gerwick W.H."/>
            <person name="Gerwick L."/>
        </authorList>
    </citation>
    <scope>NUCLEOTIDE SEQUENCE [LARGE SCALE GENOMIC DNA]</scope>
    <source>
        <strain evidence="6">PAL-8-15-08-1</strain>
    </source>
</reference>
<evidence type="ECO:0000256" key="2">
    <source>
        <dbReference type="SAM" id="MobiDB-lite"/>
    </source>
</evidence>
<dbReference type="OrthoDB" id="459910at2"/>
<gene>
    <name evidence="5" type="ORF">BJP34_15675</name>
</gene>
<organism evidence="5 6">
    <name type="scientific">Moorena producens PAL-8-15-08-1</name>
    <dbReference type="NCBI Taxonomy" id="1458985"/>
    <lineage>
        <taxon>Bacteria</taxon>
        <taxon>Bacillati</taxon>
        <taxon>Cyanobacteriota</taxon>
        <taxon>Cyanophyceae</taxon>
        <taxon>Coleofasciculales</taxon>
        <taxon>Coleofasciculaceae</taxon>
        <taxon>Moorena</taxon>
    </lineage>
</organism>
<dbReference type="Pfam" id="PF14159">
    <property type="entry name" value="CAAD"/>
    <property type="match status" value="1"/>
</dbReference>
<proteinExistence type="predicted"/>
<dbReference type="InterPro" id="IPR033344">
    <property type="entry name" value="CURT1"/>
</dbReference>
<evidence type="ECO:0000256" key="1">
    <source>
        <dbReference type="ARBA" id="ARBA00004141"/>
    </source>
</evidence>
<comment type="subcellular location">
    <subcellularLocation>
        <location evidence="1">Membrane</location>
        <topology evidence="1">Multi-pass membrane protein</topology>
    </subcellularLocation>
</comment>
<evidence type="ECO:0000313" key="6">
    <source>
        <dbReference type="Proteomes" id="UP000177870"/>
    </source>
</evidence>
<evidence type="ECO:0000256" key="3">
    <source>
        <dbReference type="SAM" id="Phobius"/>
    </source>
</evidence>
<feature type="domain" description="Cyanobacterial aminoacyl-tRNA synthetase CAAD" evidence="4">
    <location>
        <begin position="68"/>
        <end position="151"/>
    </location>
</feature>
<dbReference type="EMBL" id="CP017599">
    <property type="protein sequence ID" value="AOX00693.1"/>
    <property type="molecule type" value="Genomic_DNA"/>
</dbReference>
<protein>
    <recommendedName>
        <fullName evidence="4">Cyanobacterial aminoacyl-tRNA synthetase CAAD domain-containing protein</fullName>
    </recommendedName>
</protein>
<evidence type="ECO:0000313" key="5">
    <source>
        <dbReference type="EMBL" id="AOX00693.1"/>
    </source>
</evidence>
<dbReference type="PANTHER" id="PTHR33222:SF4">
    <property type="entry name" value="PROTEIN CURVATURE THYLAKOID 1A, CHLOROPLASTIC"/>
    <property type="match status" value="1"/>
</dbReference>
<dbReference type="STRING" id="1458985.BJP34_15675"/>
<dbReference type="Proteomes" id="UP000177870">
    <property type="component" value="Chromosome"/>
</dbReference>
<dbReference type="AlphaFoldDB" id="A0A1D8TT18"/>
<sequence>MASNPQASAYTQSSTNETTLEDEKQLKVDLKVDKPGAIAKLTAPEPGLTQPWQEWLQTLTDILSQLPEYIGGFVSNYQKPLLTIGLLLAGFMTVKITLAVLDAINDIPLMAPLFELVGIGYTIWFVARYLLKVETRQELSGEIQSLKGQFIAKK</sequence>
<feature type="region of interest" description="Disordered" evidence="2">
    <location>
        <begin position="1"/>
        <end position="24"/>
    </location>
</feature>
<feature type="transmembrane region" description="Helical" evidence="3">
    <location>
        <begin position="81"/>
        <end position="101"/>
    </location>
</feature>
<keyword evidence="3" id="KW-0812">Transmembrane</keyword>
<accession>A0A1D8TT18</accession>
<keyword evidence="3" id="KW-1133">Transmembrane helix</keyword>
<feature type="transmembrane region" description="Helical" evidence="3">
    <location>
        <begin position="107"/>
        <end position="131"/>
    </location>
</feature>
<feature type="compositionally biased region" description="Polar residues" evidence="2">
    <location>
        <begin position="1"/>
        <end position="18"/>
    </location>
</feature>
<dbReference type="PANTHER" id="PTHR33222">
    <property type="match status" value="1"/>
</dbReference>
<dbReference type="KEGG" id="mpro:BJP34_15675"/>
<name>A0A1D8TT18_9CYAN</name>
<keyword evidence="3" id="KW-0472">Membrane</keyword>
<dbReference type="InterPro" id="IPR025564">
    <property type="entry name" value="CAAD_dom"/>
</dbReference>
<dbReference type="GO" id="GO:0009579">
    <property type="term" value="C:thylakoid"/>
    <property type="evidence" value="ECO:0007669"/>
    <property type="project" value="InterPro"/>
</dbReference>
<dbReference type="GO" id="GO:0016020">
    <property type="term" value="C:membrane"/>
    <property type="evidence" value="ECO:0007669"/>
    <property type="project" value="UniProtKB-SubCell"/>
</dbReference>